<evidence type="ECO:0008006" key="4">
    <source>
        <dbReference type="Google" id="ProtNLM"/>
    </source>
</evidence>
<keyword evidence="3" id="KW-1185">Reference proteome</keyword>
<evidence type="ECO:0000256" key="1">
    <source>
        <dbReference type="SAM" id="MobiDB-lite"/>
    </source>
</evidence>
<evidence type="ECO:0000313" key="2">
    <source>
        <dbReference type="EMBL" id="KIL69864.1"/>
    </source>
</evidence>
<organism evidence="2 3">
    <name type="scientific">Amanita muscaria (strain Koide BX008)</name>
    <dbReference type="NCBI Taxonomy" id="946122"/>
    <lineage>
        <taxon>Eukaryota</taxon>
        <taxon>Fungi</taxon>
        <taxon>Dikarya</taxon>
        <taxon>Basidiomycota</taxon>
        <taxon>Agaricomycotina</taxon>
        <taxon>Agaricomycetes</taxon>
        <taxon>Agaricomycetidae</taxon>
        <taxon>Agaricales</taxon>
        <taxon>Pluteineae</taxon>
        <taxon>Amanitaceae</taxon>
        <taxon>Amanita</taxon>
    </lineage>
</organism>
<feature type="compositionally biased region" description="Acidic residues" evidence="1">
    <location>
        <begin position="234"/>
        <end position="249"/>
    </location>
</feature>
<dbReference type="EMBL" id="KN818225">
    <property type="protein sequence ID" value="KIL69864.1"/>
    <property type="molecule type" value="Genomic_DNA"/>
</dbReference>
<reference evidence="2 3" key="1">
    <citation type="submission" date="2014-04" db="EMBL/GenBank/DDBJ databases">
        <title>Evolutionary Origins and Diversification of the Mycorrhizal Mutualists.</title>
        <authorList>
            <consortium name="DOE Joint Genome Institute"/>
            <consortium name="Mycorrhizal Genomics Consortium"/>
            <person name="Kohler A."/>
            <person name="Kuo A."/>
            <person name="Nagy L.G."/>
            <person name="Floudas D."/>
            <person name="Copeland A."/>
            <person name="Barry K.W."/>
            <person name="Cichocki N."/>
            <person name="Veneault-Fourrey C."/>
            <person name="LaButti K."/>
            <person name="Lindquist E.A."/>
            <person name="Lipzen A."/>
            <person name="Lundell T."/>
            <person name="Morin E."/>
            <person name="Murat C."/>
            <person name="Riley R."/>
            <person name="Ohm R."/>
            <person name="Sun H."/>
            <person name="Tunlid A."/>
            <person name="Henrissat B."/>
            <person name="Grigoriev I.V."/>
            <person name="Hibbett D.S."/>
            <person name="Martin F."/>
        </authorList>
    </citation>
    <scope>NUCLEOTIDE SEQUENCE [LARGE SCALE GENOMIC DNA]</scope>
    <source>
        <strain evidence="2 3">Koide BX008</strain>
    </source>
</reference>
<proteinExistence type="predicted"/>
<dbReference type="AlphaFoldDB" id="A0A0C2TRE7"/>
<dbReference type="HOGENOM" id="CLU_068729_0_0_1"/>
<protein>
    <recommendedName>
        <fullName evidence="4">BTB domain-containing protein</fullName>
    </recommendedName>
</protein>
<dbReference type="Proteomes" id="UP000054549">
    <property type="component" value="Unassembled WGS sequence"/>
</dbReference>
<name>A0A0C2TRE7_AMAMK</name>
<sequence length="288" mass="32522">MFNAHPVAFPPSDVPLEYVRHKLQREAQDFWGNVETTDCTITIPLPFRASERSPSPSPVERDNSIPVGPFTNHTPSGPNRRATQPALNDWPRLVLHLHSIFLLSSSSFLRGLLSGASPLDLIHTTPHAECEDASHLFTGQFTHPANHIPRLLPCSPDHPSIYLPVPDPQSIQAIIYWIYWGKTEYIEQCLHNGNIQWEGLSKNAEYLGLPTELKIFLAQWRRCWLSPDHSPYASDEESDTLISDSEDDTSSTVSDSDASWDMDDEKAPRGRSTMTRPLHFQQERGCYA</sequence>
<dbReference type="InParanoid" id="A0A0C2TRE7"/>
<evidence type="ECO:0000313" key="3">
    <source>
        <dbReference type="Proteomes" id="UP000054549"/>
    </source>
</evidence>
<feature type="region of interest" description="Disordered" evidence="1">
    <location>
        <begin position="231"/>
        <end position="288"/>
    </location>
</feature>
<feature type="compositionally biased region" description="Polar residues" evidence="1">
    <location>
        <begin position="71"/>
        <end position="84"/>
    </location>
</feature>
<feature type="region of interest" description="Disordered" evidence="1">
    <location>
        <begin position="47"/>
        <end position="84"/>
    </location>
</feature>
<dbReference type="OrthoDB" id="3366352at2759"/>
<gene>
    <name evidence="2" type="ORF">M378DRAFT_68361</name>
</gene>
<accession>A0A0C2TRE7</accession>